<dbReference type="Pfam" id="PF02502">
    <property type="entry name" value="LacAB_rpiB"/>
    <property type="match status" value="1"/>
</dbReference>
<dbReference type="PANTHER" id="PTHR30345">
    <property type="entry name" value="RIBOSE-5-PHOSPHATE ISOMERASE B"/>
    <property type="match status" value="1"/>
</dbReference>
<dbReference type="GO" id="GO:0009052">
    <property type="term" value="P:pentose-phosphate shunt, non-oxidative branch"/>
    <property type="evidence" value="ECO:0007669"/>
    <property type="project" value="TreeGrafter"/>
</dbReference>
<dbReference type="Gene3D" id="3.40.1400.10">
    <property type="entry name" value="Sugar-phosphate isomerase, RpiB/LacA/LacB"/>
    <property type="match status" value="1"/>
</dbReference>
<dbReference type="SUPFAM" id="SSF89623">
    <property type="entry name" value="Ribose/Galactose isomerase RpiB/AlsB"/>
    <property type="match status" value="1"/>
</dbReference>
<dbReference type="STRING" id="1618573.UT19_C0009G0001"/>
<dbReference type="GO" id="GO:0019316">
    <property type="term" value="P:D-allose catabolic process"/>
    <property type="evidence" value="ECO:0007669"/>
    <property type="project" value="TreeGrafter"/>
</dbReference>
<accession>A0A0G0LRF0</accession>
<dbReference type="PIRSF" id="PIRSF005384">
    <property type="entry name" value="RpiB_LacA_B"/>
    <property type="match status" value="1"/>
</dbReference>
<gene>
    <name evidence="2" type="ORF">UT19_C0009G0001</name>
</gene>
<name>A0A0G0LRF0_9BACT</name>
<dbReference type="InterPro" id="IPR003500">
    <property type="entry name" value="RpiB_LacA_LacB"/>
</dbReference>
<dbReference type="EMBL" id="LBVW01000009">
    <property type="protein sequence ID" value="KKQ93592.1"/>
    <property type="molecule type" value="Genomic_DNA"/>
</dbReference>
<evidence type="ECO:0000313" key="3">
    <source>
        <dbReference type="Proteomes" id="UP000034932"/>
    </source>
</evidence>
<organism evidence="2 3">
    <name type="scientific">Candidatus Woesebacteria bacterium GW2011_GWB1_39_10b</name>
    <dbReference type="NCBI Taxonomy" id="1618573"/>
    <lineage>
        <taxon>Bacteria</taxon>
        <taxon>Candidatus Woeseibacteriota</taxon>
    </lineage>
</organism>
<sequence>MKIYLGSDHRGFLLKEKIAKWLFEWGYEFLDVGAENLDPGDDYTKYASEVASLVSKNEKSKGILLCGSGVGVDIVANKFDGVRASIGKSVAQVKAGRRDDDMNVLVIAADYTKEEEAKEMTRAFLETKFDENERHKRRLQDIKKIEANN</sequence>
<reference evidence="2 3" key="1">
    <citation type="journal article" date="2015" name="Nature">
        <title>rRNA introns, odd ribosomes, and small enigmatic genomes across a large radiation of phyla.</title>
        <authorList>
            <person name="Brown C.T."/>
            <person name="Hug L.A."/>
            <person name="Thomas B.C."/>
            <person name="Sharon I."/>
            <person name="Castelle C.J."/>
            <person name="Singh A."/>
            <person name="Wilkins M.J."/>
            <person name="Williams K.H."/>
            <person name="Banfield J.F."/>
        </authorList>
    </citation>
    <scope>NUCLEOTIDE SEQUENCE [LARGE SCALE GENOMIC DNA]</scope>
</reference>
<evidence type="ECO:0008006" key="4">
    <source>
        <dbReference type="Google" id="ProtNLM"/>
    </source>
</evidence>
<evidence type="ECO:0000256" key="1">
    <source>
        <dbReference type="ARBA" id="ARBA00008754"/>
    </source>
</evidence>
<dbReference type="NCBIfam" id="TIGR00689">
    <property type="entry name" value="rpiB_lacA_lacB"/>
    <property type="match status" value="1"/>
</dbReference>
<dbReference type="Proteomes" id="UP000034932">
    <property type="component" value="Unassembled WGS sequence"/>
</dbReference>
<protein>
    <recommendedName>
        <fullName evidence="4">Ribose 5-phosphate isomerase</fullName>
    </recommendedName>
</protein>
<dbReference type="InterPro" id="IPR036569">
    <property type="entry name" value="RpiB_LacA_LacB_sf"/>
</dbReference>
<dbReference type="PANTHER" id="PTHR30345:SF0">
    <property type="entry name" value="DNA DAMAGE-REPAIR_TOLERATION PROTEIN DRT102"/>
    <property type="match status" value="1"/>
</dbReference>
<dbReference type="NCBIfam" id="NF004051">
    <property type="entry name" value="PRK05571.1"/>
    <property type="match status" value="1"/>
</dbReference>
<dbReference type="GO" id="GO:0004751">
    <property type="term" value="F:ribose-5-phosphate isomerase activity"/>
    <property type="evidence" value="ECO:0007669"/>
    <property type="project" value="TreeGrafter"/>
</dbReference>
<dbReference type="AlphaFoldDB" id="A0A0G0LRF0"/>
<evidence type="ECO:0000313" key="2">
    <source>
        <dbReference type="EMBL" id="KKQ93592.1"/>
    </source>
</evidence>
<comment type="similarity">
    <text evidence="1">Belongs to the LacAB/RpiB family.</text>
</comment>
<proteinExistence type="inferred from homology"/>
<comment type="caution">
    <text evidence="2">The sequence shown here is derived from an EMBL/GenBank/DDBJ whole genome shotgun (WGS) entry which is preliminary data.</text>
</comment>